<feature type="transmembrane region" description="Helical" evidence="1">
    <location>
        <begin position="26"/>
        <end position="46"/>
    </location>
</feature>
<feature type="transmembrane region" description="Helical" evidence="1">
    <location>
        <begin position="58"/>
        <end position="76"/>
    </location>
</feature>
<feature type="transmembrane region" description="Helical" evidence="1">
    <location>
        <begin position="149"/>
        <end position="169"/>
    </location>
</feature>
<sequence>MAFVVVAGFTTQLVMGRSTFAVRPLVHVHAFVFMGWVALFVTQSWLASRGSAAQHRQLGRIAAAWVPLMILMGFWLTIDVVQRGTAPFFFQPQHFLVANPIGVLCFGGVVAAAFRLRRRSDWRMRLQICAMAAIMGPAFGRLLPMPLLIPYAFQTAVLFGLLFPLTGALRDWQRDGHVHPAWWWGMLGVVAVIPIAQLVAFSSFGDALYASVTAGHPGAAIPGLAFASPPPM</sequence>
<keyword evidence="1" id="KW-0812">Transmembrane</keyword>
<feature type="transmembrane region" description="Helical" evidence="1">
    <location>
        <begin position="181"/>
        <end position="201"/>
    </location>
</feature>
<dbReference type="EMBL" id="PHFW01000003">
    <property type="protein sequence ID" value="PQM27283.1"/>
    <property type="molecule type" value="Genomic_DNA"/>
</dbReference>
<dbReference type="OrthoDB" id="648493at2"/>
<proteinExistence type="predicted"/>
<dbReference type="Proteomes" id="UP000238954">
    <property type="component" value="Chromosome"/>
</dbReference>
<feature type="transmembrane region" description="Helical" evidence="1">
    <location>
        <begin position="126"/>
        <end position="143"/>
    </location>
</feature>
<comment type="caution">
    <text evidence="2">The sequence shown here is derived from an EMBL/GenBank/DDBJ whole genome shotgun (WGS) entry which is preliminary data.</text>
</comment>
<gene>
    <name evidence="2" type="ORF">CVO77_17555</name>
</gene>
<keyword evidence="3" id="KW-1185">Reference proteome</keyword>
<evidence type="ECO:0000313" key="2">
    <source>
        <dbReference type="EMBL" id="PQM27283.1"/>
    </source>
</evidence>
<keyword evidence="1" id="KW-0472">Membrane</keyword>
<name>A0A2S8B4K7_9SPHN</name>
<organism evidence="2 3">
    <name type="scientific">Sphingopyxis lindanitolerans</name>
    <dbReference type="NCBI Taxonomy" id="2054227"/>
    <lineage>
        <taxon>Bacteria</taxon>
        <taxon>Pseudomonadati</taxon>
        <taxon>Pseudomonadota</taxon>
        <taxon>Alphaproteobacteria</taxon>
        <taxon>Sphingomonadales</taxon>
        <taxon>Sphingomonadaceae</taxon>
        <taxon>Sphingopyxis</taxon>
    </lineage>
</organism>
<evidence type="ECO:0000313" key="3">
    <source>
        <dbReference type="Proteomes" id="UP000238954"/>
    </source>
</evidence>
<accession>A0A2S8B4K7</accession>
<protein>
    <submittedName>
        <fullName evidence="2">Uncharacterized protein</fullName>
    </submittedName>
</protein>
<dbReference type="AlphaFoldDB" id="A0A2S8B4K7"/>
<feature type="transmembrane region" description="Helical" evidence="1">
    <location>
        <begin position="96"/>
        <end position="114"/>
    </location>
</feature>
<evidence type="ECO:0000256" key="1">
    <source>
        <dbReference type="SAM" id="Phobius"/>
    </source>
</evidence>
<keyword evidence="1" id="KW-1133">Transmembrane helix</keyword>
<reference evidence="3" key="1">
    <citation type="submission" date="2017-11" db="EMBL/GenBank/DDBJ databases">
        <title>The complete genome sequence of Sphingopyxis pomeranensis sp. nov. strain WS5A3p.</title>
        <authorList>
            <person name="Kaminski M.A."/>
        </authorList>
    </citation>
    <scope>NUCLEOTIDE SEQUENCE [LARGE SCALE GENOMIC DNA]</scope>
    <source>
        <strain evidence="3">WS5A3p</strain>
    </source>
</reference>